<keyword evidence="7" id="KW-1185">Reference proteome</keyword>
<gene>
    <name evidence="6" type="primary">Hsf5_0</name>
    <name evidence="6" type="ORF">PHEMEL_R12424</name>
</gene>
<dbReference type="GO" id="GO:0043565">
    <property type="term" value="F:sequence-specific DNA binding"/>
    <property type="evidence" value="ECO:0007669"/>
    <property type="project" value="InterPro"/>
</dbReference>
<dbReference type="GO" id="GO:0003700">
    <property type="term" value="F:DNA-binding transcription factor activity"/>
    <property type="evidence" value="ECO:0007669"/>
    <property type="project" value="InterPro"/>
</dbReference>
<feature type="non-terminal residue" evidence="6">
    <location>
        <position position="98"/>
    </location>
</feature>
<evidence type="ECO:0000256" key="3">
    <source>
        <dbReference type="ARBA" id="ARBA00023125"/>
    </source>
</evidence>
<organism evidence="6 7">
    <name type="scientific">Pheucticus melanocephalus</name>
    <name type="common">Black-headed grosbeak</name>
    <name type="synonym">Guiraca melanocephala</name>
    <dbReference type="NCBI Taxonomy" id="371919"/>
    <lineage>
        <taxon>Eukaryota</taxon>
        <taxon>Metazoa</taxon>
        <taxon>Chordata</taxon>
        <taxon>Craniata</taxon>
        <taxon>Vertebrata</taxon>
        <taxon>Euteleostomi</taxon>
        <taxon>Archelosauria</taxon>
        <taxon>Archosauria</taxon>
        <taxon>Dinosauria</taxon>
        <taxon>Saurischia</taxon>
        <taxon>Theropoda</taxon>
        <taxon>Coelurosauria</taxon>
        <taxon>Aves</taxon>
        <taxon>Neognathae</taxon>
        <taxon>Neoaves</taxon>
        <taxon>Telluraves</taxon>
        <taxon>Australaves</taxon>
        <taxon>Passeriformes</taxon>
        <taxon>Cardinalidae</taxon>
        <taxon>Pheucticus</taxon>
    </lineage>
</organism>
<proteinExistence type="inferred from homology"/>
<dbReference type="GO" id="GO:0005634">
    <property type="term" value="C:nucleus"/>
    <property type="evidence" value="ECO:0007669"/>
    <property type="project" value="UniProtKB-SubCell"/>
</dbReference>
<comment type="subcellular location">
    <subcellularLocation>
        <location evidence="1">Nucleus</location>
    </subcellularLocation>
</comment>
<evidence type="ECO:0000313" key="7">
    <source>
        <dbReference type="Proteomes" id="UP000578259"/>
    </source>
</evidence>
<dbReference type="EMBL" id="VZSJ01005257">
    <property type="protein sequence ID" value="NWY33527.1"/>
    <property type="molecule type" value="Genomic_DNA"/>
</dbReference>
<dbReference type="Proteomes" id="UP000578259">
    <property type="component" value="Unassembled WGS sequence"/>
</dbReference>
<dbReference type="Pfam" id="PF00447">
    <property type="entry name" value="HSF_DNA-bind"/>
    <property type="match status" value="1"/>
</dbReference>
<dbReference type="InterPro" id="IPR000232">
    <property type="entry name" value="HSF_DNA-bd"/>
</dbReference>
<dbReference type="Gene3D" id="1.10.10.10">
    <property type="entry name" value="Winged helix-like DNA-binding domain superfamily/Winged helix DNA-binding domain"/>
    <property type="match status" value="1"/>
</dbReference>
<keyword evidence="3" id="KW-0238">DNA-binding</keyword>
<feature type="domain" description="HSF-type DNA-binding" evidence="5">
    <location>
        <begin position="9"/>
        <end position="84"/>
    </location>
</feature>
<dbReference type="InterPro" id="IPR036390">
    <property type="entry name" value="WH_DNA-bd_sf"/>
</dbReference>
<sequence length="98" mass="11365">PAGLSAGTFPARLWHLVNSPHVCSVHWDNRAQGLLIDRSLFQQELLSPRDTCWEAPYSFQAAQFRSFVLQLHCYRFHRVRGWVDSAEPATVRAWLHYS</sequence>
<dbReference type="SUPFAM" id="SSF46785">
    <property type="entry name" value="Winged helix' DNA-binding domain"/>
    <property type="match status" value="1"/>
</dbReference>
<comment type="caution">
    <text evidence="6">The sequence shown here is derived from an EMBL/GenBank/DDBJ whole genome shotgun (WGS) entry which is preliminary data.</text>
</comment>
<dbReference type="AlphaFoldDB" id="A0A7K7DLX2"/>
<protein>
    <submittedName>
        <fullName evidence="6">HSF5 protein</fullName>
    </submittedName>
</protein>
<accession>A0A7K7DLX2</accession>
<evidence type="ECO:0000256" key="2">
    <source>
        <dbReference type="ARBA" id="ARBA00006403"/>
    </source>
</evidence>
<comment type="similarity">
    <text evidence="2">Belongs to the HSF family.</text>
</comment>
<keyword evidence="4" id="KW-0539">Nucleus</keyword>
<evidence type="ECO:0000256" key="4">
    <source>
        <dbReference type="ARBA" id="ARBA00023242"/>
    </source>
</evidence>
<dbReference type="InterPro" id="IPR036388">
    <property type="entry name" value="WH-like_DNA-bd_sf"/>
</dbReference>
<evidence type="ECO:0000313" key="6">
    <source>
        <dbReference type="EMBL" id="NWY33527.1"/>
    </source>
</evidence>
<evidence type="ECO:0000259" key="5">
    <source>
        <dbReference type="Pfam" id="PF00447"/>
    </source>
</evidence>
<evidence type="ECO:0000256" key="1">
    <source>
        <dbReference type="ARBA" id="ARBA00004123"/>
    </source>
</evidence>
<feature type="non-terminal residue" evidence="6">
    <location>
        <position position="1"/>
    </location>
</feature>
<name>A0A7K7DLX2_PHEME</name>
<reference evidence="6 7" key="1">
    <citation type="submission" date="2019-09" db="EMBL/GenBank/DDBJ databases">
        <title>Bird 10,000 Genomes (B10K) Project - Family phase.</title>
        <authorList>
            <person name="Zhang G."/>
        </authorList>
    </citation>
    <scope>NUCLEOTIDE SEQUENCE [LARGE SCALE GENOMIC DNA]</scope>
    <source>
        <strain evidence="6">OUT-0018</strain>
        <tissue evidence="6">Muscle</tissue>
    </source>
</reference>